<dbReference type="CDD" id="cd02440">
    <property type="entry name" value="AdoMet_MTases"/>
    <property type="match status" value="1"/>
</dbReference>
<feature type="domain" description="Methyltransferase" evidence="1">
    <location>
        <begin position="41"/>
        <end position="136"/>
    </location>
</feature>
<reference evidence="3 5" key="2">
    <citation type="submission" date="2021-03" db="EMBL/GenBank/DDBJ databases">
        <title>Mucilaginibacter strains isolated from gold and copper mining confer multi heavy-metal resistance.</title>
        <authorList>
            <person name="Li Y."/>
        </authorList>
    </citation>
    <scope>NUCLEOTIDE SEQUENCE [LARGE SCALE GENOMIC DNA]</scope>
    <source>
        <strain evidence="3 5">P2-4</strain>
    </source>
</reference>
<dbReference type="EMBL" id="CP043451">
    <property type="protein sequence ID" value="QEM07620.1"/>
    <property type="molecule type" value="Genomic_DNA"/>
</dbReference>
<dbReference type="Proteomes" id="UP000663940">
    <property type="component" value="Chromosome"/>
</dbReference>
<organism evidence="2 4">
    <name type="scientific">Mucilaginibacter rubeus</name>
    <dbReference type="NCBI Taxonomy" id="2027860"/>
    <lineage>
        <taxon>Bacteria</taxon>
        <taxon>Pseudomonadati</taxon>
        <taxon>Bacteroidota</taxon>
        <taxon>Sphingobacteriia</taxon>
        <taxon>Sphingobacteriales</taxon>
        <taxon>Sphingobacteriaceae</taxon>
        <taxon>Mucilaginibacter</taxon>
    </lineage>
</organism>
<dbReference type="InterPro" id="IPR029063">
    <property type="entry name" value="SAM-dependent_MTases_sf"/>
</dbReference>
<protein>
    <submittedName>
        <fullName evidence="2">Class I SAM-dependent methyltransferase</fullName>
    </submittedName>
</protein>
<dbReference type="SUPFAM" id="SSF53335">
    <property type="entry name" value="S-adenosyl-L-methionine-dependent methyltransferases"/>
    <property type="match status" value="1"/>
</dbReference>
<dbReference type="Pfam" id="PF13649">
    <property type="entry name" value="Methyltransf_25"/>
    <property type="match status" value="1"/>
</dbReference>
<dbReference type="GO" id="GO:0008168">
    <property type="term" value="F:methyltransferase activity"/>
    <property type="evidence" value="ECO:0007669"/>
    <property type="project" value="UniProtKB-KW"/>
</dbReference>
<proteinExistence type="predicted"/>
<dbReference type="InterPro" id="IPR041698">
    <property type="entry name" value="Methyltransf_25"/>
</dbReference>
<dbReference type="GO" id="GO:0032259">
    <property type="term" value="P:methylation"/>
    <property type="evidence" value="ECO:0007669"/>
    <property type="project" value="UniProtKB-KW"/>
</dbReference>
<evidence type="ECO:0000313" key="5">
    <source>
        <dbReference type="Proteomes" id="UP000663940"/>
    </source>
</evidence>
<keyword evidence="2" id="KW-0489">Methyltransferase</keyword>
<dbReference type="Gene3D" id="3.40.50.150">
    <property type="entry name" value="Vaccinia Virus protein VP39"/>
    <property type="match status" value="1"/>
</dbReference>
<keyword evidence="2" id="KW-0808">Transferase</keyword>
<evidence type="ECO:0000313" key="4">
    <source>
        <dbReference type="Proteomes" id="UP000250557"/>
    </source>
</evidence>
<gene>
    <name evidence="2" type="ORF">DIU31_030495</name>
    <name evidence="3" type="ORF">J3L21_30525</name>
</gene>
<dbReference type="RefSeq" id="WP_112651040.1">
    <property type="nucleotide sequence ID" value="NZ_CP043451.1"/>
</dbReference>
<dbReference type="Proteomes" id="UP000250557">
    <property type="component" value="Chromosome"/>
</dbReference>
<dbReference type="AlphaFoldDB" id="A0AAE6JN06"/>
<evidence type="ECO:0000313" key="2">
    <source>
        <dbReference type="EMBL" id="QEM07620.1"/>
    </source>
</evidence>
<keyword evidence="5" id="KW-1185">Reference proteome</keyword>
<reference evidence="2 4" key="1">
    <citation type="submission" date="2019-08" db="EMBL/GenBank/DDBJ databases">
        <title>Comparative genome analysis confer to the adaptation heavy metal polluted environment.</title>
        <authorList>
            <person name="Li Y."/>
        </authorList>
    </citation>
    <scope>NUCLEOTIDE SEQUENCE [LARGE SCALE GENOMIC DNA]</scope>
    <source>
        <strain evidence="2 4">P2</strain>
    </source>
</reference>
<name>A0AAE6JN06_9SPHI</name>
<sequence>MAANYNNSAWFYDRLSRLVYGRALINTQVYLLGFIPPKSKILIAGGGTGWILEELTKIHPSGLDITYVEISANMTELSQKRQTGQNTVAFVNDAVENVELTAGFDVVITPFLFDNFVDKTVDNVFNHLHNPLKPGGLWLNADFQLTGRWWQNVLLKSMFVFFRLLCGIEASKLPAIEKHFDAAGYNVIGDKTFFGDFIVGRVYRKLSY</sequence>
<accession>A0AAE6JN06</accession>
<evidence type="ECO:0000259" key="1">
    <source>
        <dbReference type="Pfam" id="PF13649"/>
    </source>
</evidence>
<dbReference type="EMBL" id="CP071880">
    <property type="protein sequence ID" value="QTE49815.1"/>
    <property type="molecule type" value="Genomic_DNA"/>
</dbReference>
<evidence type="ECO:0000313" key="3">
    <source>
        <dbReference type="EMBL" id="QTE49815.1"/>
    </source>
</evidence>